<accession>A0A8X6T2L0</accession>
<gene>
    <name evidence="1" type="ORF">TNCV_1169841</name>
</gene>
<dbReference type="Proteomes" id="UP000887159">
    <property type="component" value="Unassembled WGS sequence"/>
</dbReference>
<organism evidence="1 2">
    <name type="scientific">Trichonephila clavipes</name>
    <name type="common">Golden silk orbweaver</name>
    <name type="synonym">Nephila clavipes</name>
    <dbReference type="NCBI Taxonomy" id="2585209"/>
    <lineage>
        <taxon>Eukaryota</taxon>
        <taxon>Metazoa</taxon>
        <taxon>Ecdysozoa</taxon>
        <taxon>Arthropoda</taxon>
        <taxon>Chelicerata</taxon>
        <taxon>Arachnida</taxon>
        <taxon>Araneae</taxon>
        <taxon>Araneomorphae</taxon>
        <taxon>Entelegynae</taxon>
        <taxon>Araneoidea</taxon>
        <taxon>Nephilidae</taxon>
        <taxon>Trichonephila</taxon>
    </lineage>
</organism>
<reference evidence="1" key="1">
    <citation type="submission" date="2020-08" db="EMBL/GenBank/DDBJ databases">
        <title>Multicomponent nature underlies the extraordinary mechanical properties of spider dragline silk.</title>
        <authorList>
            <person name="Kono N."/>
            <person name="Nakamura H."/>
            <person name="Mori M."/>
            <person name="Yoshida Y."/>
            <person name="Ohtoshi R."/>
            <person name="Malay A.D."/>
            <person name="Moran D.A.P."/>
            <person name="Tomita M."/>
            <person name="Numata K."/>
            <person name="Arakawa K."/>
        </authorList>
    </citation>
    <scope>NUCLEOTIDE SEQUENCE</scope>
</reference>
<dbReference type="EMBL" id="BMAU01021358">
    <property type="protein sequence ID" value="GFY21840.1"/>
    <property type="molecule type" value="Genomic_DNA"/>
</dbReference>
<comment type="caution">
    <text evidence="1">The sequence shown here is derived from an EMBL/GenBank/DDBJ whole genome shotgun (WGS) entry which is preliminary data.</text>
</comment>
<sequence>MTVLGIFSRGQLTKTIPKSSVPPQNTALMLEHCTTTNVACISFSIQRHYRVGSEGVKVTNSWLAGYEVEPSTTLDPPCRGDRWTLNRRSVSFCCCGDVVRRRGNHLKCCPRHLIDV</sequence>
<dbReference type="AlphaFoldDB" id="A0A8X6T2L0"/>
<proteinExistence type="predicted"/>
<evidence type="ECO:0000313" key="1">
    <source>
        <dbReference type="EMBL" id="GFY21840.1"/>
    </source>
</evidence>
<keyword evidence="2" id="KW-1185">Reference proteome</keyword>
<protein>
    <submittedName>
        <fullName evidence="1">Uncharacterized protein</fullName>
    </submittedName>
</protein>
<name>A0A8X6T2L0_TRICX</name>
<evidence type="ECO:0000313" key="2">
    <source>
        <dbReference type="Proteomes" id="UP000887159"/>
    </source>
</evidence>